<dbReference type="InterPro" id="IPR001623">
    <property type="entry name" value="DnaJ_domain"/>
</dbReference>
<evidence type="ECO:0000256" key="5">
    <source>
        <dbReference type="SAM" id="MobiDB-lite"/>
    </source>
</evidence>
<evidence type="ECO:0000313" key="7">
    <source>
        <dbReference type="EMBL" id="KAK7112781.1"/>
    </source>
</evidence>
<dbReference type="SUPFAM" id="SSF48452">
    <property type="entry name" value="TPR-like"/>
    <property type="match status" value="1"/>
</dbReference>
<feature type="repeat" description="TPR" evidence="4">
    <location>
        <begin position="334"/>
        <end position="367"/>
    </location>
</feature>
<dbReference type="AlphaFoldDB" id="A0AAN9BUF0"/>
<dbReference type="Pfam" id="PF00226">
    <property type="entry name" value="DnaJ"/>
    <property type="match status" value="1"/>
</dbReference>
<dbReference type="InterPro" id="IPR036869">
    <property type="entry name" value="J_dom_sf"/>
</dbReference>
<evidence type="ECO:0000259" key="6">
    <source>
        <dbReference type="PROSITE" id="PS50076"/>
    </source>
</evidence>
<keyword evidence="2 4" id="KW-0802">TPR repeat</keyword>
<dbReference type="SUPFAM" id="SSF46565">
    <property type="entry name" value="Chaperone J-domain"/>
    <property type="match status" value="1"/>
</dbReference>
<feature type="domain" description="J" evidence="6">
    <location>
        <begin position="387"/>
        <end position="457"/>
    </location>
</feature>
<protein>
    <recommendedName>
        <fullName evidence="6">J domain-containing protein</fullName>
    </recommendedName>
</protein>
<dbReference type="PROSITE" id="PS00636">
    <property type="entry name" value="DNAJ_1"/>
    <property type="match status" value="1"/>
</dbReference>
<dbReference type="SMART" id="SM00028">
    <property type="entry name" value="TPR"/>
    <property type="match status" value="7"/>
</dbReference>
<feature type="region of interest" description="Disordered" evidence="5">
    <location>
        <begin position="1"/>
        <end position="23"/>
    </location>
</feature>
<dbReference type="FunFam" id="1.25.40.10:FF:000097">
    <property type="entry name" value="DnaJ homolog subfamily C member 7 homolog"/>
    <property type="match status" value="1"/>
</dbReference>
<reference evidence="7 8" key="1">
    <citation type="submission" date="2024-02" db="EMBL/GenBank/DDBJ databases">
        <title>Chromosome-scale genome assembly of the rough periwinkle Littorina saxatilis.</title>
        <authorList>
            <person name="De Jode A."/>
            <person name="Faria R."/>
            <person name="Formenti G."/>
            <person name="Sims Y."/>
            <person name="Smith T.P."/>
            <person name="Tracey A."/>
            <person name="Wood J.M.D."/>
            <person name="Zagrodzka Z.B."/>
            <person name="Johannesson K."/>
            <person name="Butlin R.K."/>
            <person name="Leder E.H."/>
        </authorList>
    </citation>
    <scope>NUCLEOTIDE SEQUENCE [LARGE SCALE GENOMIC DNA]</scope>
    <source>
        <strain evidence="7">Snail1</strain>
        <tissue evidence="7">Muscle</tissue>
    </source>
</reference>
<evidence type="ECO:0000256" key="4">
    <source>
        <dbReference type="PROSITE-ProRule" id="PRU00339"/>
    </source>
</evidence>
<evidence type="ECO:0000256" key="1">
    <source>
        <dbReference type="ARBA" id="ARBA00022737"/>
    </source>
</evidence>
<keyword evidence="8" id="KW-1185">Reference proteome</keyword>
<dbReference type="Pfam" id="PF13181">
    <property type="entry name" value="TPR_8"/>
    <property type="match status" value="2"/>
</dbReference>
<organism evidence="7 8">
    <name type="scientific">Littorina saxatilis</name>
    <dbReference type="NCBI Taxonomy" id="31220"/>
    <lineage>
        <taxon>Eukaryota</taxon>
        <taxon>Metazoa</taxon>
        <taxon>Spiralia</taxon>
        <taxon>Lophotrochozoa</taxon>
        <taxon>Mollusca</taxon>
        <taxon>Gastropoda</taxon>
        <taxon>Caenogastropoda</taxon>
        <taxon>Littorinimorpha</taxon>
        <taxon>Littorinoidea</taxon>
        <taxon>Littorinidae</taxon>
        <taxon>Littorina</taxon>
    </lineage>
</organism>
<dbReference type="SMART" id="SM00271">
    <property type="entry name" value="DnaJ"/>
    <property type="match status" value="1"/>
</dbReference>
<name>A0AAN9BUF0_9CAEN</name>
<comment type="caution">
    <text evidence="7">The sequence shown here is derived from an EMBL/GenBank/DDBJ whole genome shotgun (WGS) entry which is preliminary data.</text>
</comment>
<dbReference type="InterPro" id="IPR019734">
    <property type="entry name" value="TPR_rpt"/>
</dbReference>
<dbReference type="PANTHER" id="PTHR45188">
    <property type="entry name" value="DNAJ PROTEIN P58IPK HOMOLOG"/>
    <property type="match status" value="1"/>
</dbReference>
<sequence>MSDMEVKEPEVNGLDKTPEDNEVEMIEKDDAELAEERKEQGNTFYKQHKYKEALDCYTQAINLCPTCASYHGNRAATYMMMKKYKEALRDAQEALQIDNTFVKGYIREGKCHLMLGNAMAALKSYNHALELDPDNATAKSELKTVKSLQEMEAKVEMNFARGDHRTAMFCLDRCLDHSPACTRFKVLKAEALSFLGRQQDAQELANDVLQRDGMNADALYVRGLSLYYQDNTEKAFQHFQQVLRLAPDHSKAREALKRAKQLTQQKEAGNSAFRAGRLQEAYDLYTKALDIDAHNISTNSKLYCNRATVSSKLNKLEDAIADCSKALELDDGYIKAYLRRAKCYSETEQYEDSVRDYEKVFKLQKTREHKQLLHEAKIALKRSKRKDYYKILGVKKGASEDEIKKAYKKRALIHHPDRHAHATKEEQKEEEKKFKELGEAYSVLSDSKKRARYDNGQDLEDMADGGHGFGDVDPNQIFQAFFGGGMGGMPGFAFGHGGGGGGGGASQFPGGGGFNFQFG</sequence>
<dbReference type="PROSITE" id="PS50005">
    <property type="entry name" value="TPR"/>
    <property type="match status" value="5"/>
</dbReference>
<feature type="repeat" description="TPR" evidence="4">
    <location>
        <begin position="262"/>
        <end position="295"/>
    </location>
</feature>
<evidence type="ECO:0000256" key="3">
    <source>
        <dbReference type="ARBA" id="ARBA00023186"/>
    </source>
</evidence>
<dbReference type="Gene3D" id="1.25.40.10">
    <property type="entry name" value="Tetratricopeptide repeat domain"/>
    <property type="match status" value="1"/>
</dbReference>
<feature type="repeat" description="TPR" evidence="4">
    <location>
        <begin position="216"/>
        <end position="249"/>
    </location>
</feature>
<accession>A0AAN9BUF0</accession>
<dbReference type="EMBL" id="JBAMIC010000002">
    <property type="protein sequence ID" value="KAK7112781.1"/>
    <property type="molecule type" value="Genomic_DNA"/>
</dbReference>
<keyword evidence="3" id="KW-0143">Chaperone</keyword>
<gene>
    <name evidence="7" type="ORF">V1264_012175</name>
</gene>
<proteinExistence type="predicted"/>
<dbReference type="CDD" id="cd06257">
    <property type="entry name" value="DnaJ"/>
    <property type="match status" value="1"/>
</dbReference>
<dbReference type="InterPro" id="IPR011990">
    <property type="entry name" value="TPR-like_helical_dom_sf"/>
</dbReference>
<dbReference type="PROSITE" id="PS50076">
    <property type="entry name" value="DNAJ_2"/>
    <property type="match status" value="1"/>
</dbReference>
<dbReference type="Proteomes" id="UP001374579">
    <property type="component" value="Unassembled WGS sequence"/>
</dbReference>
<keyword evidence="1" id="KW-0677">Repeat</keyword>
<feature type="compositionally biased region" description="Basic and acidic residues" evidence="5">
    <location>
        <begin position="1"/>
        <end position="10"/>
    </location>
</feature>
<feature type="repeat" description="TPR" evidence="4">
    <location>
        <begin position="34"/>
        <end position="67"/>
    </location>
</feature>
<dbReference type="InterPro" id="IPR018253">
    <property type="entry name" value="DnaJ_domain_CS"/>
</dbReference>
<feature type="repeat" description="TPR" evidence="4">
    <location>
        <begin position="102"/>
        <end position="135"/>
    </location>
</feature>
<dbReference type="Pfam" id="PF00515">
    <property type="entry name" value="TPR_1"/>
    <property type="match status" value="1"/>
</dbReference>
<dbReference type="PANTHER" id="PTHR45188:SF2">
    <property type="entry name" value="DNAJ HOMOLOG SUBFAMILY C MEMBER 7"/>
    <property type="match status" value="1"/>
</dbReference>
<dbReference type="Gene3D" id="1.10.287.110">
    <property type="entry name" value="DnaJ domain"/>
    <property type="match status" value="1"/>
</dbReference>
<evidence type="ECO:0000313" key="8">
    <source>
        <dbReference type="Proteomes" id="UP001374579"/>
    </source>
</evidence>
<dbReference type="Pfam" id="PF13414">
    <property type="entry name" value="TPR_11"/>
    <property type="match status" value="1"/>
</dbReference>
<dbReference type="InterPro" id="IPR013105">
    <property type="entry name" value="TPR_2"/>
</dbReference>
<evidence type="ECO:0000256" key="2">
    <source>
        <dbReference type="ARBA" id="ARBA00022803"/>
    </source>
</evidence>
<dbReference type="Pfam" id="PF07719">
    <property type="entry name" value="TPR_2"/>
    <property type="match status" value="1"/>
</dbReference>
<dbReference type="PRINTS" id="PR00625">
    <property type="entry name" value="JDOMAIN"/>
</dbReference>